<accession>A0ABX7ETM3</accession>
<dbReference type="EMBL" id="CP032405">
    <property type="protein sequence ID" value="QRF51672.1"/>
    <property type="molecule type" value="Genomic_DNA"/>
</dbReference>
<dbReference type="Proteomes" id="UP000596351">
    <property type="component" value="Chromosome"/>
</dbReference>
<evidence type="ECO:0000313" key="1">
    <source>
        <dbReference type="EMBL" id="QRF51672.1"/>
    </source>
</evidence>
<keyword evidence="2" id="KW-1185">Reference proteome</keyword>
<protein>
    <submittedName>
        <fullName evidence="1">Uncharacterized protein</fullName>
    </submittedName>
</protein>
<dbReference type="RefSeq" id="WP_203019543.1">
    <property type="nucleotide sequence ID" value="NZ_CP032405.1"/>
</dbReference>
<organism evidence="1 2">
    <name type="scientific">Rhizobium rosettiformans</name>
    <dbReference type="NCBI Taxonomy" id="1368430"/>
    <lineage>
        <taxon>Bacteria</taxon>
        <taxon>Pseudomonadati</taxon>
        <taxon>Pseudomonadota</taxon>
        <taxon>Alphaproteobacteria</taxon>
        <taxon>Hyphomicrobiales</taxon>
        <taxon>Rhizobiaceae</taxon>
        <taxon>Rhizobium/Agrobacterium group</taxon>
        <taxon>Rhizobium</taxon>
    </lineage>
</organism>
<sequence length="103" mass="11273">MSDAPLNLSETLALLVDDFERVPAVGASVTLDAGEFERLIDILRTSRSLAANLELEVRLLRDMEAGREIRSSLDREAADQIKALRVPGGDNVVRPSFRKGAKP</sequence>
<gene>
    <name evidence="1" type="ORF">D4A92_09600</name>
</gene>
<evidence type="ECO:0000313" key="2">
    <source>
        <dbReference type="Proteomes" id="UP000596351"/>
    </source>
</evidence>
<reference evidence="1 2" key="1">
    <citation type="submission" date="2018-09" db="EMBL/GenBank/DDBJ databases">
        <title>Rhizobium sp. MAE2-X.</title>
        <authorList>
            <person name="Lee Y."/>
            <person name="Jeon C.O."/>
        </authorList>
    </citation>
    <scope>NUCLEOTIDE SEQUENCE [LARGE SCALE GENOMIC DNA]</scope>
    <source>
        <strain evidence="1 2">MAE2-X</strain>
    </source>
</reference>
<name>A0ABX7ETM3_9HYPH</name>
<proteinExistence type="predicted"/>